<dbReference type="InterPro" id="IPR002925">
    <property type="entry name" value="Dienelactn_hydro"/>
</dbReference>
<dbReference type="PANTHER" id="PTHR46623:SF6">
    <property type="entry name" value="ALPHA_BETA-HYDROLASES SUPERFAMILY PROTEIN"/>
    <property type="match status" value="1"/>
</dbReference>
<dbReference type="GO" id="GO:0016787">
    <property type="term" value="F:hydrolase activity"/>
    <property type="evidence" value="ECO:0007669"/>
    <property type="project" value="UniProtKB-KW"/>
</dbReference>
<evidence type="ECO:0000313" key="2">
    <source>
        <dbReference type="EMBL" id="MBI1756589.1"/>
    </source>
</evidence>
<dbReference type="InterPro" id="IPR029058">
    <property type="entry name" value="AB_hydrolase_fold"/>
</dbReference>
<evidence type="ECO:0000313" key="3">
    <source>
        <dbReference type="Proteomes" id="UP000727962"/>
    </source>
</evidence>
<protein>
    <submittedName>
        <fullName evidence="2">Dienelactone hydrolase family protein</fullName>
    </submittedName>
</protein>
<accession>A0A931LSM8</accession>
<evidence type="ECO:0000259" key="1">
    <source>
        <dbReference type="Pfam" id="PF01738"/>
    </source>
</evidence>
<proteinExistence type="predicted"/>
<comment type="caution">
    <text evidence="2">The sequence shown here is derived from an EMBL/GenBank/DDBJ whole genome shotgun (WGS) entry which is preliminary data.</text>
</comment>
<dbReference type="Gene3D" id="3.40.50.1820">
    <property type="entry name" value="alpha/beta hydrolase"/>
    <property type="match status" value="1"/>
</dbReference>
<keyword evidence="2" id="KW-0378">Hydrolase</keyword>
<reference evidence="2" key="1">
    <citation type="submission" date="2020-07" db="EMBL/GenBank/DDBJ databases">
        <title>Huge and variable diversity of episymbiotic CPR bacteria and DPANN archaea in groundwater ecosystems.</title>
        <authorList>
            <person name="He C.Y."/>
            <person name="Keren R."/>
            <person name="Whittaker M."/>
            <person name="Farag I.F."/>
            <person name="Doudna J."/>
            <person name="Cate J.H.D."/>
            <person name="Banfield J.F."/>
        </authorList>
    </citation>
    <scope>NUCLEOTIDE SEQUENCE</scope>
    <source>
        <strain evidence="2">NC_groundwater_17_Pr7_B-0.1um_64_12</strain>
    </source>
</reference>
<dbReference type="SUPFAM" id="SSF53474">
    <property type="entry name" value="alpha/beta-Hydrolases"/>
    <property type="match status" value="1"/>
</dbReference>
<dbReference type="Pfam" id="PF01738">
    <property type="entry name" value="DLH"/>
    <property type="match status" value="1"/>
</dbReference>
<feature type="domain" description="Dienelactone hydrolase" evidence="1">
    <location>
        <begin position="15"/>
        <end position="222"/>
    </location>
</feature>
<dbReference type="EMBL" id="JACOSL010000037">
    <property type="protein sequence ID" value="MBI1756589.1"/>
    <property type="molecule type" value="Genomic_DNA"/>
</dbReference>
<organism evidence="2 3">
    <name type="scientific">Fimbriimonas ginsengisoli</name>
    <dbReference type="NCBI Taxonomy" id="1005039"/>
    <lineage>
        <taxon>Bacteria</taxon>
        <taxon>Bacillati</taxon>
        <taxon>Armatimonadota</taxon>
        <taxon>Fimbriimonadia</taxon>
        <taxon>Fimbriimonadales</taxon>
        <taxon>Fimbriimonadaceae</taxon>
        <taxon>Fimbriimonas</taxon>
    </lineage>
</organism>
<sequence>MKGTRIKINGESNYEGYLAVPDSGRGTGVIVIQEWWGLVGHIMNVADRFAEEGFVALAPDLFLGKTAEEPEEAGKLMMALNIAETEKILARAVKFLLAQPATEGEKVGVVGYCMGGQLSLFAAATNPQVGACADFYGIHPNVHPPFANLQAPVLGFFAEHDDYANAAAVAALDAELTRAGKAHEFHTFPGVHHAFCNDDRPVYDGVAAGRAWSRMLEFFRQNLKA</sequence>
<dbReference type="InterPro" id="IPR051049">
    <property type="entry name" value="Dienelactone_hydrolase-like"/>
</dbReference>
<gene>
    <name evidence="2" type="ORF">HYR64_05725</name>
</gene>
<name>A0A931LSM8_FIMGI</name>
<dbReference type="PANTHER" id="PTHR46623">
    <property type="entry name" value="CARBOXYMETHYLENEBUTENOLIDASE-RELATED"/>
    <property type="match status" value="1"/>
</dbReference>
<dbReference type="Proteomes" id="UP000727962">
    <property type="component" value="Unassembled WGS sequence"/>
</dbReference>
<dbReference type="AlphaFoldDB" id="A0A931LSM8"/>